<dbReference type="Proteomes" id="UP000441336">
    <property type="component" value="Unassembled WGS sequence"/>
</dbReference>
<reference evidence="1 2" key="1">
    <citation type="submission" date="2019-12" db="EMBL/GenBank/DDBJ databases">
        <title>Hymenobacter sp. HMF4947 Genome sequencing and assembly.</title>
        <authorList>
            <person name="Kang H."/>
            <person name="Cha I."/>
            <person name="Kim H."/>
            <person name="Joh K."/>
        </authorList>
    </citation>
    <scope>NUCLEOTIDE SEQUENCE [LARGE SCALE GENOMIC DNA]</scope>
    <source>
        <strain evidence="1 2">HMF4947</strain>
    </source>
</reference>
<protein>
    <submittedName>
        <fullName evidence="1">Uncharacterized protein</fullName>
    </submittedName>
</protein>
<evidence type="ECO:0000313" key="1">
    <source>
        <dbReference type="EMBL" id="MVN76917.1"/>
    </source>
</evidence>
<proteinExistence type="predicted"/>
<comment type="caution">
    <text evidence="1">The sequence shown here is derived from an EMBL/GenBank/DDBJ whole genome shotgun (WGS) entry which is preliminary data.</text>
</comment>
<evidence type="ECO:0000313" key="2">
    <source>
        <dbReference type="Proteomes" id="UP000441336"/>
    </source>
</evidence>
<keyword evidence="2" id="KW-1185">Reference proteome</keyword>
<accession>A0A7K1TET1</accession>
<sequence>MGSIVVAIEKQDVPAFKELLETHDLVDVVREEGPITTRGAPVYHFTLDAGLGNSINYFYLGGAWASILEKQKGGRSSG</sequence>
<organism evidence="1 2">
    <name type="scientific">Hymenobacter ginkgonis</name>
    <dbReference type="NCBI Taxonomy" id="2682976"/>
    <lineage>
        <taxon>Bacteria</taxon>
        <taxon>Pseudomonadati</taxon>
        <taxon>Bacteroidota</taxon>
        <taxon>Cytophagia</taxon>
        <taxon>Cytophagales</taxon>
        <taxon>Hymenobacteraceae</taxon>
        <taxon>Hymenobacter</taxon>
    </lineage>
</organism>
<gene>
    <name evidence="1" type="ORF">GO988_11335</name>
</gene>
<dbReference type="EMBL" id="WQKZ01000002">
    <property type="protein sequence ID" value="MVN76917.1"/>
    <property type="molecule type" value="Genomic_DNA"/>
</dbReference>
<name>A0A7K1TET1_9BACT</name>
<dbReference type="AlphaFoldDB" id="A0A7K1TET1"/>
<dbReference type="RefSeq" id="WP_157565283.1">
    <property type="nucleotide sequence ID" value="NZ_WQKZ01000002.1"/>
</dbReference>